<evidence type="ECO:0000313" key="2">
    <source>
        <dbReference type="EMBL" id="VUD71452.1"/>
    </source>
</evidence>
<feature type="region of interest" description="Disordered" evidence="1">
    <location>
        <begin position="1"/>
        <end position="23"/>
    </location>
</feature>
<protein>
    <submittedName>
        <fullName evidence="2">Uncharacterized protein</fullName>
    </submittedName>
</protein>
<dbReference type="AlphaFoldDB" id="A0A509EBB3"/>
<accession>A0A509EBB3</accession>
<gene>
    <name evidence="2" type="ORF">MET9862_02034</name>
</gene>
<keyword evidence="3" id="KW-1185">Reference proteome</keyword>
<reference evidence="2 3" key="1">
    <citation type="submission" date="2019-06" db="EMBL/GenBank/DDBJ databases">
        <authorList>
            <person name="Rodrigo-Torres L."/>
            <person name="Arahal R. D."/>
            <person name="Lucena T."/>
        </authorList>
    </citation>
    <scope>NUCLEOTIDE SEQUENCE [LARGE SCALE GENOMIC DNA]</scope>
    <source>
        <strain evidence="2 3">SB0023/3</strain>
    </source>
</reference>
<organism evidence="2 3">
    <name type="scientific">Methylobacterium symbioticum</name>
    <dbReference type="NCBI Taxonomy" id="2584084"/>
    <lineage>
        <taxon>Bacteria</taxon>
        <taxon>Pseudomonadati</taxon>
        <taxon>Pseudomonadota</taxon>
        <taxon>Alphaproteobacteria</taxon>
        <taxon>Hyphomicrobiales</taxon>
        <taxon>Methylobacteriaceae</taxon>
        <taxon>Methylobacterium</taxon>
    </lineage>
</organism>
<proteinExistence type="predicted"/>
<name>A0A509EBB3_9HYPH</name>
<sequence>MERGISAGGEVPDPQMGIDEGDGERVRAAGGGVTQGLGRAVHTRIGIST</sequence>
<dbReference type="EMBL" id="CABFPH010000022">
    <property type="protein sequence ID" value="VUD71452.1"/>
    <property type="molecule type" value="Genomic_DNA"/>
</dbReference>
<evidence type="ECO:0000313" key="3">
    <source>
        <dbReference type="Proteomes" id="UP000410984"/>
    </source>
</evidence>
<evidence type="ECO:0000256" key="1">
    <source>
        <dbReference type="SAM" id="MobiDB-lite"/>
    </source>
</evidence>
<dbReference type="Proteomes" id="UP000410984">
    <property type="component" value="Unassembled WGS sequence"/>
</dbReference>